<accession>A0ACD0NQ61</accession>
<reference evidence="1 2" key="1">
    <citation type="journal article" date="2018" name="Mol. Biol. Evol.">
        <title>Broad Genomic Sampling Reveals a Smut Pathogenic Ancestry of the Fungal Clade Ustilaginomycotina.</title>
        <authorList>
            <person name="Kijpornyongpan T."/>
            <person name="Mondo S.J."/>
            <person name="Barry K."/>
            <person name="Sandor L."/>
            <person name="Lee J."/>
            <person name="Lipzen A."/>
            <person name="Pangilinan J."/>
            <person name="LaButti K."/>
            <person name="Hainaut M."/>
            <person name="Henrissat B."/>
            <person name="Grigoriev I.V."/>
            <person name="Spatafora J.W."/>
            <person name="Aime M.C."/>
        </authorList>
    </citation>
    <scope>NUCLEOTIDE SEQUENCE [LARGE SCALE GENOMIC DNA]</scope>
    <source>
        <strain evidence="1 2">SA 807</strain>
    </source>
</reference>
<gene>
    <name evidence="1" type="ORF">IE53DRAFT_381722</name>
</gene>
<protein>
    <submittedName>
        <fullName evidence="1">Uncharacterized protein</fullName>
    </submittedName>
</protein>
<organism evidence="1 2">
    <name type="scientific">Violaceomyces palustris</name>
    <dbReference type="NCBI Taxonomy" id="1673888"/>
    <lineage>
        <taxon>Eukaryota</taxon>
        <taxon>Fungi</taxon>
        <taxon>Dikarya</taxon>
        <taxon>Basidiomycota</taxon>
        <taxon>Ustilaginomycotina</taxon>
        <taxon>Ustilaginomycetes</taxon>
        <taxon>Violaceomycetales</taxon>
        <taxon>Violaceomycetaceae</taxon>
        <taxon>Violaceomyces</taxon>
    </lineage>
</organism>
<dbReference type="EMBL" id="KZ820298">
    <property type="protein sequence ID" value="PWN47953.1"/>
    <property type="molecule type" value="Genomic_DNA"/>
</dbReference>
<keyword evidence="2" id="KW-1185">Reference proteome</keyword>
<name>A0ACD0NQ61_9BASI</name>
<evidence type="ECO:0000313" key="1">
    <source>
        <dbReference type="EMBL" id="PWN47953.1"/>
    </source>
</evidence>
<sequence length="682" mass="74961">MAKMKKKGTSGAAKNYVTRNQALKKLQITLADFRRLCILKGIFPRQPRNTKKANKGSSAPASFYYAKDIAFLQHEPVLRALREHKTFAKKLSKAIGRREWAAAKNLDDAKPVYRLDHIIKERYPTFTDSLRDIDDALSLLTLFANLPANDKISSTLISNCARLCAEWQLYVMRTRSLKKVFLSIKGVYFQAEVRGQTISWLVPYMFTQHVPTDVDFRIMMTFLELYQTLLGFVLFKLYTDENLVYPPKFDEEKDNAGAGVGAITLSAANAAVLKGENTGEQGSSSTTVVGKGGKKISAKDVKKQIKAIARAGVEAQEDDDDVSMEISTPGVENAGMEEEFVEHASKTATDQEASGSGLTTLAELQAASGSDEGGANLFAPYAFYISRECPRPFLEFILRSFGVQQGKLGWDMVSGAGSAFDENDERITHHIVDRPPAAAGSRNHPGKRVYVQPQWIVDCVNAKKLLPTEPYGPGKVLPPHLSPFVNDEEVARRGGYVPAEAKAKLGIAEEEASEDDESDSDEEAEDEEEEEEEEEKEEEEKEESSLKKGKSKQSASRPALEALLADPKDSNGAGLLDAAELEAEAAGGEDALADVRAKHAAALKAFKKSSQGKAANKSSKGKSEEEEAKEMANMMMSNRTRKLYNKLNYSAGKRGEEKARLEQKKKALDKAVRKGAPRAAKK</sequence>
<dbReference type="Proteomes" id="UP000245626">
    <property type="component" value="Unassembled WGS sequence"/>
</dbReference>
<proteinExistence type="predicted"/>
<evidence type="ECO:0000313" key="2">
    <source>
        <dbReference type="Proteomes" id="UP000245626"/>
    </source>
</evidence>